<dbReference type="GO" id="GO:0031624">
    <property type="term" value="F:ubiquitin conjugating enzyme binding"/>
    <property type="evidence" value="ECO:0007669"/>
    <property type="project" value="TreeGrafter"/>
</dbReference>
<dbReference type="Pfam" id="PF03556">
    <property type="entry name" value="Cullin_binding"/>
    <property type="match status" value="1"/>
</dbReference>
<name>A0A0A1U7K9_ENTIV</name>
<dbReference type="PANTHER" id="PTHR12281">
    <property type="entry name" value="RP42 RELATED"/>
    <property type="match status" value="1"/>
</dbReference>
<dbReference type="RefSeq" id="XP_004257134.1">
    <property type="nucleotide sequence ID" value="XM_004257086.1"/>
</dbReference>
<dbReference type="GO" id="GO:0097602">
    <property type="term" value="F:cullin family protein binding"/>
    <property type="evidence" value="ECO:0007669"/>
    <property type="project" value="TreeGrafter"/>
</dbReference>
<accession>A0A0A1U7K9</accession>
<dbReference type="InterPro" id="IPR005176">
    <property type="entry name" value="PONY_dom"/>
</dbReference>
<evidence type="ECO:0000313" key="5">
    <source>
        <dbReference type="Proteomes" id="UP000014680"/>
    </source>
</evidence>
<feature type="domain" description="DCUN1" evidence="3">
    <location>
        <begin position="104"/>
        <end position="286"/>
    </location>
</feature>
<dbReference type="PANTHER" id="PTHR12281:SF12">
    <property type="entry name" value="DEFECTIVE IN CULLIN NEDDYLATION PROTEIN"/>
    <property type="match status" value="1"/>
</dbReference>
<evidence type="ECO:0000313" key="4">
    <source>
        <dbReference type="EMBL" id="ELP90363.1"/>
    </source>
</evidence>
<evidence type="ECO:0000256" key="1">
    <source>
        <dbReference type="RuleBase" id="RU410713"/>
    </source>
</evidence>
<dbReference type="PROSITE" id="PS51229">
    <property type="entry name" value="DCUN1"/>
    <property type="match status" value="1"/>
</dbReference>
<dbReference type="GO" id="GO:0032182">
    <property type="term" value="F:ubiquitin-like protein binding"/>
    <property type="evidence" value="ECO:0007669"/>
    <property type="project" value="TreeGrafter"/>
</dbReference>
<protein>
    <recommendedName>
        <fullName evidence="1">Defective in cullin neddylation protein</fullName>
    </recommendedName>
</protein>
<organism evidence="4 5">
    <name type="scientific">Entamoeba invadens IP1</name>
    <dbReference type="NCBI Taxonomy" id="370355"/>
    <lineage>
        <taxon>Eukaryota</taxon>
        <taxon>Amoebozoa</taxon>
        <taxon>Evosea</taxon>
        <taxon>Archamoebae</taxon>
        <taxon>Mastigamoebida</taxon>
        <taxon>Entamoebidae</taxon>
        <taxon>Entamoeba</taxon>
    </lineage>
</organism>
<feature type="region of interest" description="Disordered" evidence="2">
    <location>
        <begin position="80"/>
        <end position="100"/>
    </location>
</feature>
<proteinExistence type="predicted"/>
<dbReference type="Gene3D" id="1.10.238.200">
    <property type="entry name" value="Cullin, PONY binding domain"/>
    <property type="match status" value="1"/>
</dbReference>
<dbReference type="OrthoDB" id="27198at2759"/>
<evidence type="ECO:0000259" key="3">
    <source>
        <dbReference type="PROSITE" id="PS51229"/>
    </source>
</evidence>
<dbReference type="GO" id="GO:0045116">
    <property type="term" value="P:protein neddylation"/>
    <property type="evidence" value="ECO:0007669"/>
    <property type="project" value="TreeGrafter"/>
</dbReference>
<dbReference type="AlphaFoldDB" id="A0A0A1U7K9"/>
<dbReference type="EMBL" id="KB206487">
    <property type="protein sequence ID" value="ELP90363.1"/>
    <property type="molecule type" value="Genomic_DNA"/>
</dbReference>
<dbReference type="Proteomes" id="UP000014680">
    <property type="component" value="Unassembled WGS sequence"/>
</dbReference>
<sequence length="291" mass="33333">MGTRQSNVAQTYSLNKDMFYDFEVIDFKTSKYRFKVNGSNLFGIEPMDADSQDDAFETRVAKQIQSDTFEKTSDVSIQNKNADKCTDKQTSGASPPVQDQTLGLESYSPEVVFESLSGGTEGIGVDGIAKLLSLVGLTDITDMRVVWVCWIFKMKDFRIERNNYFDVMRKYLTFEKLKKAIPTQPLSDPQTFSTLFVFSFSSNLDIGEKRLPLDTAVDLLHQFYPQPNTRIDQFVNYLTTTNRPNLTKDEWSSILHLMKEVKPDYSNYDMDSSWPILFDDFVKSLGKECKN</sequence>
<comment type="function">
    <text evidence="1">Neddylation of cullins play an essential role in the regulation of SCF-type complexes activity.</text>
</comment>
<dbReference type="GeneID" id="14889341"/>
<dbReference type="InterPro" id="IPR042460">
    <property type="entry name" value="DCN1-like_PONY"/>
</dbReference>
<dbReference type="GO" id="GO:0000151">
    <property type="term" value="C:ubiquitin ligase complex"/>
    <property type="evidence" value="ECO:0007669"/>
    <property type="project" value="TreeGrafter"/>
</dbReference>
<dbReference type="VEuPathDB" id="AmoebaDB:EIN_215160"/>
<dbReference type="KEGG" id="eiv:EIN_215160"/>
<gene>
    <name evidence="4" type="ORF">EIN_215160</name>
</gene>
<reference evidence="4 5" key="1">
    <citation type="submission" date="2012-10" db="EMBL/GenBank/DDBJ databases">
        <authorList>
            <person name="Zafar N."/>
            <person name="Inman J."/>
            <person name="Hall N."/>
            <person name="Lorenzi H."/>
            <person name="Caler E."/>
        </authorList>
    </citation>
    <scope>NUCLEOTIDE SEQUENCE [LARGE SCALE GENOMIC DNA]</scope>
    <source>
        <strain evidence="4 5">IP1</strain>
    </source>
</reference>
<feature type="compositionally biased region" description="Polar residues" evidence="2">
    <location>
        <begin position="88"/>
        <end position="100"/>
    </location>
</feature>
<keyword evidence="5" id="KW-1185">Reference proteome</keyword>
<dbReference type="InterPro" id="IPR014764">
    <property type="entry name" value="DCN-prot"/>
</dbReference>
<evidence type="ECO:0000256" key="2">
    <source>
        <dbReference type="SAM" id="MobiDB-lite"/>
    </source>
</evidence>